<evidence type="ECO:0000313" key="1">
    <source>
        <dbReference type="EMBL" id="ESO09113.1"/>
    </source>
</evidence>
<accession>T1F1B9</accession>
<dbReference type="RefSeq" id="XP_009013135.1">
    <property type="nucleotide sequence ID" value="XM_009014887.1"/>
</dbReference>
<proteinExistence type="predicted"/>
<dbReference type="GeneID" id="20202619"/>
<dbReference type="AlphaFoldDB" id="T1F1B9"/>
<evidence type="ECO:0000313" key="3">
    <source>
        <dbReference type="Proteomes" id="UP000015101"/>
    </source>
</evidence>
<organism evidence="2 3">
    <name type="scientific">Helobdella robusta</name>
    <name type="common">Californian leech</name>
    <dbReference type="NCBI Taxonomy" id="6412"/>
    <lineage>
        <taxon>Eukaryota</taxon>
        <taxon>Metazoa</taxon>
        <taxon>Spiralia</taxon>
        <taxon>Lophotrochozoa</taxon>
        <taxon>Annelida</taxon>
        <taxon>Clitellata</taxon>
        <taxon>Hirudinea</taxon>
        <taxon>Rhynchobdellida</taxon>
        <taxon>Glossiphoniidae</taxon>
        <taxon>Helobdella</taxon>
    </lineage>
</organism>
<dbReference type="KEGG" id="hro:HELRODRAFT_169053"/>
<sequence length="118" mass="13597">MARNTEAVEIRWQKTREALLLSRFAKTVDINCPQPSSRVADCDVMFDPSALKCITARMDVRNIKLYVQQSRSEMYCVVFAVISSFNIDDYTVNPVISFKWFLLSLVNHSFCIPAFSIY</sequence>
<evidence type="ECO:0000313" key="2">
    <source>
        <dbReference type="EnsemblMetazoa" id="HelroP169053"/>
    </source>
</evidence>
<dbReference type="HOGENOM" id="CLU_2075673_0_0_1"/>
<dbReference type="CTD" id="20202619"/>
<dbReference type="EnsemblMetazoa" id="HelroT169053">
    <property type="protein sequence ID" value="HelroP169053"/>
    <property type="gene ID" value="HelroG169053"/>
</dbReference>
<dbReference type="InParanoid" id="T1F1B9"/>
<reference evidence="1 3" key="2">
    <citation type="journal article" date="2013" name="Nature">
        <title>Insights into bilaterian evolution from three spiralian genomes.</title>
        <authorList>
            <person name="Simakov O."/>
            <person name="Marletaz F."/>
            <person name="Cho S.J."/>
            <person name="Edsinger-Gonzales E."/>
            <person name="Havlak P."/>
            <person name="Hellsten U."/>
            <person name="Kuo D.H."/>
            <person name="Larsson T."/>
            <person name="Lv J."/>
            <person name="Arendt D."/>
            <person name="Savage R."/>
            <person name="Osoegawa K."/>
            <person name="de Jong P."/>
            <person name="Grimwood J."/>
            <person name="Chapman J.A."/>
            <person name="Shapiro H."/>
            <person name="Aerts A."/>
            <person name="Otillar R.P."/>
            <person name="Terry A.Y."/>
            <person name="Boore J.L."/>
            <person name="Grigoriev I.V."/>
            <person name="Lindberg D.R."/>
            <person name="Seaver E.C."/>
            <person name="Weisblat D.A."/>
            <person name="Putnam N.H."/>
            <person name="Rokhsar D.S."/>
        </authorList>
    </citation>
    <scope>NUCLEOTIDE SEQUENCE</scope>
</reference>
<dbReference type="Proteomes" id="UP000015101">
    <property type="component" value="Unassembled WGS sequence"/>
</dbReference>
<gene>
    <name evidence="2" type="primary">20202619</name>
    <name evidence="1" type="ORF">HELRODRAFT_169053</name>
</gene>
<protein>
    <submittedName>
        <fullName evidence="1 2">Uncharacterized protein</fullName>
    </submittedName>
</protein>
<reference evidence="2" key="3">
    <citation type="submission" date="2015-06" db="UniProtKB">
        <authorList>
            <consortium name="EnsemblMetazoa"/>
        </authorList>
    </citation>
    <scope>IDENTIFICATION</scope>
</reference>
<name>T1F1B9_HELRO</name>
<keyword evidence="3" id="KW-1185">Reference proteome</keyword>
<dbReference type="EMBL" id="KB096023">
    <property type="protein sequence ID" value="ESO09113.1"/>
    <property type="molecule type" value="Genomic_DNA"/>
</dbReference>
<reference evidence="3" key="1">
    <citation type="submission" date="2012-12" db="EMBL/GenBank/DDBJ databases">
        <authorList>
            <person name="Hellsten U."/>
            <person name="Grimwood J."/>
            <person name="Chapman J.A."/>
            <person name="Shapiro H."/>
            <person name="Aerts A."/>
            <person name="Otillar R.P."/>
            <person name="Terry A.Y."/>
            <person name="Boore J.L."/>
            <person name="Simakov O."/>
            <person name="Marletaz F."/>
            <person name="Cho S.-J."/>
            <person name="Edsinger-Gonzales E."/>
            <person name="Havlak P."/>
            <person name="Kuo D.-H."/>
            <person name="Larsson T."/>
            <person name="Lv J."/>
            <person name="Arendt D."/>
            <person name="Savage R."/>
            <person name="Osoegawa K."/>
            <person name="de Jong P."/>
            <person name="Lindberg D.R."/>
            <person name="Seaver E.C."/>
            <person name="Weisblat D.A."/>
            <person name="Putnam N.H."/>
            <person name="Grigoriev I.V."/>
            <person name="Rokhsar D.S."/>
        </authorList>
    </citation>
    <scope>NUCLEOTIDE SEQUENCE</scope>
</reference>
<dbReference type="EMBL" id="AMQM01003171">
    <property type="status" value="NOT_ANNOTATED_CDS"/>
    <property type="molecule type" value="Genomic_DNA"/>
</dbReference>